<feature type="transmembrane region" description="Helical" evidence="8">
    <location>
        <begin position="327"/>
        <end position="351"/>
    </location>
</feature>
<dbReference type="AlphaFoldDB" id="A0A8I0VAL4"/>
<comment type="subcellular location">
    <subcellularLocation>
        <location evidence="1">Cell membrane</location>
        <topology evidence="1">Multi-pass membrane protein</topology>
    </subcellularLocation>
</comment>
<feature type="transmembrane region" description="Helical" evidence="8">
    <location>
        <begin position="117"/>
        <end position="135"/>
    </location>
</feature>
<gene>
    <name evidence="9" type="ORF">ITJ42_04740</name>
</gene>
<evidence type="ECO:0000256" key="2">
    <source>
        <dbReference type="ARBA" id="ARBA00007430"/>
    </source>
</evidence>
<feature type="transmembrane region" description="Helical" evidence="8">
    <location>
        <begin position="147"/>
        <end position="176"/>
    </location>
</feature>
<keyword evidence="3" id="KW-1003">Cell membrane</keyword>
<feature type="compositionally biased region" description="Low complexity" evidence="7">
    <location>
        <begin position="504"/>
        <end position="518"/>
    </location>
</feature>
<reference evidence="9 10" key="1">
    <citation type="submission" date="2020-10" db="EMBL/GenBank/DDBJ databases">
        <title>Draft genome sequences of plant-associated actinobacteria.</title>
        <authorList>
            <person name="Tarlachkov S.V."/>
            <person name="Starodumova I.P."/>
            <person name="Dorofeeva L.V."/>
            <person name="Prisyazhnaya N.V."/>
            <person name="Roubtsova T.V."/>
            <person name="Chizhov V.N."/>
            <person name="Nadler S.A."/>
            <person name="Subbotin S.A."/>
            <person name="Evtushenko L.I."/>
        </authorList>
    </citation>
    <scope>NUCLEOTIDE SEQUENCE [LARGE SCALE GENOMIC DNA]</scope>
    <source>
        <strain evidence="9 10">VKM Ac-2886</strain>
    </source>
</reference>
<dbReference type="GO" id="GO:0005886">
    <property type="term" value="C:plasma membrane"/>
    <property type="evidence" value="ECO:0007669"/>
    <property type="project" value="UniProtKB-SubCell"/>
</dbReference>
<proteinExistence type="inferred from homology"/>
<evidence type="ECO:0000256" key="1">
    <source>
        <dbReference type="ARBA" id="ARBA00004651"/>
    </source>
</evidence>
<accession>A0A8I0VAL4</accession>
<evidence type="ECO:0000313" key="10">
    <source>
        <dbReference type="Proteomes" id="UP000634579"/>
    </source>
</evidence>
<name>A0A8I0VAL4_9MICO</name>
<feature type="transmembrane region" description="Helical" evidence="8">
    <location>
        <begin position="295"/>
        <end position="315"/>
    </location>
</feature>
<comment type="similarity">
    <text evidence="2">Belongs to the polysaccharide synthase family.</text>
</comment>
<dbReference type="CDD" id="cd13127">
    <property type="entry name" value="MATE_tuaB_like"/>
    <property type="match status" value="1"/>
</dbReference>
<feature type="transmembrane region" description="Helical" evidence="8">
    <location>
        <begin position="21"/>
        <end position="41"/>
    </location>
</feature>
<evidence type="ECO:0000256" key="8">
    <source>
        <dbReference type="SAM" id="Phobius"/>
    </source>
</evidence>
<keyword evidence="6 8" id="KW-0472">Membrane</keyword>
<dbReference type="InterPro" id="IPR050833">
    <property type="entry name" value="Poly_Biosynth_Transport"/>
</dbReference>
<comment type="caution">
    <text evidence="9">The sequence shown here is derived from an EMBL/GenBank/DDBJ whole genome shotgun (WGS) entry which is preliminary data.</text>
</comment>
<organism evidence="9 10">
    <name type="scientific">Clavibacter phaseoli</name>
    <dbReference type="NCBI Taxonomy" id="1734031"/>
    <lineage>
        <taxon>Bacteria</taxon>
        <taxon>Bacillati</taxon>
        <taxon>Actinomycetota</taxon>
        <taxon>Actinomycetes</taxon>
        <taxon>Micrococcales</taxon>
        <taxon>Microbacteriaceae</taxon>
        <taxon>Clavibacter</taxon>
    </lineage>
</organism>
<evidence type="ECO:0000313" key="9">
    <source>
        <dbReference type="EMBL" id="MBF4630511.1"/>
    </source>
</evidence>
<feature type="transmembrane region" description="Helical" evidence="8">
    <location>
        <begin position="450"/>
        <end position="471"/>
    </location>
</feature>
<dbReference type="PANTHER" id="PTHR30250">
    <property type="entry name" value="PST FAMILY PREDICTED COLANIC ACID TRANSPORTER"/>
    <property type="match status" value="1"/>
</dbReference>
<evidence type="ECO:0000256" key="5">
    <source>
        <dbReference type="ARBA" id="ARBA00022989"/>
    </source>
</evidence>
<dbReference type="RefSeq" id="WP_194674552.1">
    <property type="nucleotide sequence ID" value="NZ_JADKRP010000001.1"/>
</dbReference>
<keyword evidence="10" id="KW-1185">Reference proteome</keyword>
<protein>
    <submittedName>
        <fullName evidence="9">Lipopolysaccharide biosynthesis protein</fullName>
    </submittedName>
</protein>
<evidence type="ECO:0000256" key="6">
    <source>
        <dbReference type="ARBA" id="ARBA00023136"/>
    </source>
</evidence>
<dbReference type="Proteomes" id="UP000634579">
    <property type="component" value="Unassembled WGS sequence"/>
</dbReference>
<keyword evidence="5 8" id="KW-1133">Transmembrane helix</keyword>
<feature type="transmembrane region" description="Helical" evidence="8">
    <location>
        <begin position="182"/>
        <end position="201"/>
    </location>
</feature>
<feature type="transmembrane region" description="Helical" evidence="8">
    <location>
        <begin position="417"/>
        <end position="438"/>
    </location>
</feature>
<feature type="transmembrane region" description="Helical" evidence="8">
    <location>
        <begin position="360"/>
        <end position="378"/>
    </location>
</feature>
<dbReference type="Pfam" id="PF13440">
    <property type="entry name" value="Polysacc_synt_3"/>
    <property type="match status" value="1"/>
</dbReference>
<evidence type="ECO:0000256" key="4">
    <source>
        <dbReference type="ARBA" id="ARBA00022692"/>
    </source>
</evidence>
<dbReference type="EMBL" id="JADKRP010000001">
    <property type="protein sequence ID" value="MBF4630511.1"/>
    <property type="molecule type" value="Genomic_DNA"/>
</dbReference>
<evidence type="ECO:0000256" key="7">
    <source>
        <dbReference type="SAM" id="MobiDB-lite"/>
    </source>
</evidence>
<evidence type="ECO:0000256" key="3">
    <source>
        <dbReference type="ARBA" id="ARBA00022475"/>
    </source>
</evidence>
<feature type="region of interest" description="Disordered" evidence="7">
    <location>
        <begin position="494"/>
        <end position="524"/>
    </location>
</feature>
<feature type="transmembrane region" description="Helical" evidence="8">
    <location>
        <begin position="87"/>
        <end position="111"/>
    </location>
</feature>
<feature type="transmembrane region" description="Helical" evidence="8">
    <location>
        <begin position="47"/>
        <end position="66"/>
    </location>
</feature>
<sequence length="524" mass="54995">MTATASGGLGARAARGAVVTIGAQLVRILIQVVSVVVLARLLTPTDYGLLAMVLAIIGVGEIFRDFGLSSAAIQARDLSRGQRDNLWWINSGIGVVLAGLVFVAAWPLAAVFGHDELIPIAHALSITFVINGLATQYRADLTRNLRFVALATADVAAPAIALVVAIGGALLGWGYWALVAQQILQTLVLLVMAASFAGWIPRLPRRDVPMRELLRFGWNMVASQMVGYVSNNVDTFLVGVRFGAGSLGIYNRAFQLLMTPLNQIRSPLTTVALPVLSRLATDERRFADFVARGQLALGYTLVAGLGLVASAAVPITDVFLGERWESVAPILRLLAVAGIFQTLAFVGYWVYVSRGLTGDLFRYSLVSATIKIACILLGSTGGVLGIAIGYAVAPALSWPISIWWLSRRAPIPTRRLYAGAGRILGVVGVAGIVTGVVLQLAPTGSSVLDLLLAVGITVVLDLLAVAVIPAVRRDVQGIVGLARMIPQARASRGPAASATPVLPPAVDADVPASSSSPAESPRSL</sequence>
<feature type="transmembrane region" description="Helical" evidence="8">
    <location>
        <begin position="384"/>
        <end position="405"/>
    </location>
</feature>
<dbReference type="PANTHER" id="PTHR30250:SF10">
    <property type="entry name" value="LIPOPOLYSACCHARIDE BIOSYNTHESIS PROTEIN WZXC"/>
    <property type="match status" value="1"/>
</dbReference>
<keyword evidence="4 8" id="KW-0812">Transmembrane</keyword>